<organism evidence="1 2">
    <name type="scientific">Lecanicillium saksenae</name>
    <dbReference type="NCBI Taxonomy" id="468837"/>
    <lineage>
        <taxon>Eukaryota</taxon>
        <taxon>Fungi</taxon>
        <taxon>Dikarya</taxon>
        <taxon>Ascomycota</taxon>
        <taxon>Pezizomycotina</taxon>
        <taxon>Sordariomycetes</taxon>
        <taxon>Hypocreomycetidae</taxon>
        <taxon>Hypocreales</taxon>
        <taxon>Cordycipitaceae</taxon>
        <taxon>Lecanicillium</taxon>
    </lineage>
</organism>
<proteinExistence type="predicted"/>
<gene>
    <name evidence="1" type="ORF">NLG97_g7542</name>
</gene>
<dbReference type="EMBL" id="JANAKD010001167">
    <property type="protein sequence ID" value="KAJ3482532.1"/>
    <property type="molecule type" value="Genomic_DNA"/>
</dbReference>
<evidence type="ECO:0000313" key="1">
    <source>
        <dbReference type="EMBL" id="KAJ3482532.1"/>
    </source>
</evidence>
<keyword evidence="2" id="KW-1185">Reference proteome</keyword>
<accession>A0ACC1QQC9</accession>
<dbReference type="Proteomes" id="UP001148737">
    <property type="component" value="Unassembled WGS sequence"/>
</dbReference>
<comment type="caution">
    <text evidence="1">The sequence shown here is derived from an EMBL/GenBank/DDBJ whole genome shotgun (WGS) entry which is preliminary data.</text>
</comment>
<sequence>MDRLNELLLNARDRLGCSGLRNLKDLAQMRQETLEKRFANAQHTLTVRNTLSIYTAWLWEKAFHIAPKDLHIIMEKWCVYLWGIGCTREMARVAWINAQTMFAPHSVKRGAPQASLHMKIGSSITNQFPTAPIVKRKLAVLEERACSDERAVDKKHCMNASSPATKRHKASHVPQGISGSPFRQPVPGFPQPVPLMRRDYFTKSPEQRETNSLQDAARRAREEYHATWRNDGFCFDFGQNPPRAVGGGSYWSPRRGLVTAHEQRATTQPSASTQRHQTPIKIEDRSPTPPPRVISVGRSQSPAPPPSVPSQLQKQTQKPSWQINSVQNQLIQQAKMPAAQIKVPVTAKAVQDLARETSSATVGQSGSAKFGAIIYEASKKPTHSFTNWSEAEIGRLSPWEEDDDAEIPKQPAAKAMETKQASAPLPLRPSPVRQHIVNTSVKNKPLSQFGAPEGVCKPLNKENDNPNKAYVPSALKVPGQQNVQHPQPRVQQQYCMPQNPPQFTGPQGVSGSNVVRIAPYPRMHASPLPQQPILLQGQSLDKPLGEYHPRVTHLFRRRPNVWVHQTNRPVALDSWGNFTDMSQPQEYWAWEEYDPFNPLV</sequence>
<evidence type="ECO:0000313" key="2">
    <source>
        <dbReference type="Proteomes" id="UP001148737"/>
    </source>
</evidence>
<name>A0ACC1QQC9_9HYPO</name>
<protein>
    <submittedName>
        <fullName evidence="1">Uncharacterized protein</fullName>
    </submittedName>
</protein>
<reference evidence="1" key="1">
    <citation type="submission" date="2022-07" db="EMBL/GenBank/DDBJ databases">
        <title>Genome Sequence of Lecanicillium saksenae.</title>
        <authorList>
            <person name="Buettner E."/>
        </authorList>
    </citation>
    <scope>NUCLEOTIDE SEQUENCE</scope>
    <source>
        <strain evidence="1">VT-O1</strain>
    </source>
</reference>